<evidence type="ECO:0000313" key="10">
    <source>
        <dbReference type="EnsemblMetazoa" id="SCAU009425-PA"/>
    </source>
</evidence>
<evidence type="ECO:0000256" key="4">
    <source>
        <dbReference type="ARBA" id="ARBA00022989"/>
    </source>
</evidence>
<proteinExistence type="predicted"/>
<keyword evidence="7" id="KW-0325">Glycoprotein</keyword>
<keyword evidence="3 8" id="KW-0812">Transmembrane</keyword>
<keyword evidence="6" id="KW-0675">Receptor</keyword>
<evidence type="ECO:0000256" key="7">
    <source>
        <dbReference type="ARBA" id="ARBA00023180"/>
    </source>
</evidence>
<dbReference type="EnsemblMetazoa" id="SCAU009425-RA">
    <property type="protein sequence ID" value="SCAU009425-PA"/>
    <property type="gene ID" value="SCAU009425"/>
</dbReference>
<gene>
    <name evidence="10" type="primary">106081040</name>
</gene>
<name>A0A1I8PMH7_STOCA</name>
<dbReference type="PANTHER" id="PTHR42643:SF41">
    <property type="entry name" value="IONOTROPIC RECEPTOR 20A-RELATED"/>
    <property type="match status" value="1"/>
</dbReference>
<dbReference type="AlphaFoldDB" id="A0A1I8PMH7"/>
<evidence type="ECO:0000256" key="1">
    <source>
        <dbReference type="ARBA" id="ARBA00004651"/>
    </source>
</evidence>
<evidence type="ECO:0000256" key="8">
    <source>
        <dbReference type="SAM" id="Phobius"/>
    </source>
</evidence>
<keyword evidence="2" id="KW-1003">Cell membrane</keyword>
<reference evidence="10" key="1">
    <citation type="submission" date="2020-05" db="UniProtKB">
        <authorList>
            <consortium name="EnsemblMetazoa"/>
        </authorList>
    </citation>
    <scope>IDENTIFICATION</scope>
    <source>
        <strain evidence="10">USDA</strain>
    </source>
</reference>
<dbReference type="VEuPathDB" id="VectorBase:SCAU009425"/>
<dbReference type="Gene3D" id="1.10.287.70">
    <property type="match status" value="1"/>
</dbReference>
<evidence type="ECO:0000256" key="6">
    <source>
        <dbReference type="ARBA" id="ARBA00023170"/>
    </source>
</evidence>
<evidence type="ECO:0000256" key="9">
    <source>
        <dbReference type="SAM" id="SignalP"/>
    </source>
</evidence>
<keyword evidence="9" id="KW-0732">Signal</keyword>
<feature type="transmembrane region" description="Helical" evidence="8">
    <location>
        <begin position="391"/>
        <end position="418"/>
    </location>
</feature>
<feature type="transmembrane region" description="Helical" evidence="8">
    <location>
        <begin position="579"/>
        <end position="604"/>
    </location>
</feature>
<keyword evidence="11" id="KW-1185">Reference proteome</keyword>
<dbReference type="SUPFAM" id="SSF53850">
    <property type="entry name" value="Periplasmic binding protein-like II"/>
    <property type="match status" value="1"/>
</dbReference>
<feature type="signal peptide" evidence="9">
    <location>
        <begin position="1"/>
        <end position="22"/>
    </location>
</feature>
<dbReference type="PANTHER" id="PTHR42643">
    <property type="entry name" value="IONOTROPIC RECEPTOR 20A-RELATED"/>
    <property type="match status" value="1"/>
</dbReference>
<keyword evidence="5 8" id="KW-0472">Membrane</keyword>
<dbReference type="GO" id="GO:0005886">
    <property type="term" value="C:plasma membrane"/>
    <property type="evidence" value="ECO:0007669"/>
    <property type="project" value="UniProtKB-SubCell"/>
</dbReference>
<evidence type="ECO:0000256" key="5">
    <source>
        <dbReference type="ARBA" id="ARBA00023136"/>
    </source>
</evidence>
<evidence type="ECO:0000256" key="2">
    <source>
        <dbReference type="ARBA" id="ARBA00022475"/>
    </source>
</evidence>
<evidence type="ECO:0008006" key="12">
    <source>
        <dbReference type="Google" id="ProtNLM"/>
    </source>
</evidence>
<comment type="subcellular location">
    <subcellularLocation>
        <location evidence="1">Cell membrane</location>
        <topology evidence="1">Multi-pass membrane protein</topology>
    </subcellularLocation>
</comment>
<evidence type="ECO:0000256" key="3">
    <source>
        <dbReference type="ARBA" id="ARBA00022692"/>
    </source>
</evidence>
<keyword evidence="4 8" id="KW-1133">Transmembrane helix</keyword>
<dbReference type="Proteomes" id="UP000095300">
    <property type="component" value="Unassembled WGS sequence"/>
</dbReference>
<protein>
    <recommendedName>
        <fullName evidence="12">Ionotropic glutamate receptor C-terminal domain-containing protein</fullName>
    </recommendedName>
</protein>
<sequence>MNIKKVFFVAVVLNYLVPSWQWNDGYIYKFLATYFPAFQSQDTVWFLSERLTTQHTEALDGFIKRTNDMAKITQYVFTNRSDLRMTNMDSKRNSMAMVFTTGSTDPIMHVHNRMLTRRHIGLSIVIYVDKVLDLRRIEEICHALYKGSFYNSIVFFETVGGINQIFGYRQFPSFRTENRTDFQTYIRAQYARAMSASQDVQGYRFYTPLRQDMPHVIRYRDSQGEDQIHGTTYRILKEFVDSLNGTMVEHIMPPDKFGGEAVNMKAMLELVRSRQLDVVAHAYALYDADDDLDKSYPIMVVKWCLMVPVRNSISTFLYPLQPFDWKVWLCVLVSFVSLCVVDLFRLLLQTKVFGQRHKFFALLSNVWLDDFCHIIYLATASPIQTTSWIRLLIYLEIFFFGFFLSANYTSFLGSFLTVTLFRAQINSMDDIIKAQLPVMVVDYELEFLYSQGYELPRNFSQLLRPVDTATFTQHQQKFNTSYAYFTTEDTWHFLNEAQKHLKQAVFKYSDICFGSYHLAYPIQTDSAVWRDLEYFTFRIHSNGLLQTYEQDAFQYALSSKHLQRLMETHDYTSAGLEHLVLIFIILGAMCGLSGICLLIELLLYKCRGNRSRI</sequence>
<dbReference type="OrthoDB" id="7955835at2759"/>
<dbReference type="KEGG" id="scac:106081040"/>
<organism evidence="10 11">
    <name type="scientific">Stomoxys calcitrans</name>
    <name type="common">Stable fly</name>
    <name type="synonym">Conops calcitrans</name>
    <dbReference type="NCBI Taxonomy" id="35570"/>
    <lineage>
        <taxon>Eukaryota</taxon>
        <taxon>Metazoa</taxon>
        <taxon>Ecdysozoa</taxon>
        <taxon>Arthropoda</taxon>
        <taxon>Hexapoda</taxon>
        <taxon>Insecta</taxon>
        <taxon>Pterygota</taxon>
        <taxon>Neoptera</taxon>
        <taxon>Endopterygota</taxon>
        <taxon>Diptera</taxon>
        <taxon>Brachycera</taxon>
        <taxon>Muscomorpha</taxon>
        <taxon>Muscoidea</taxon>
        <taxon>Muscidae</taxon>
        <taxon>Stomoxys</taxon>
    </lineage>
</organism>
<feature type="transmembrane region" description="Helical" evidence="8">
    <location>
        <begin position="325"/>
        <end position="347"/>
    </location>
</feature>
<accession>A0A1I8PMH7</accession>
<evidence type="ECO:0000313" key="11">
    <source>
        <dbReference type="Proteomes" id="UP000095300"/>
    </source>
</evidence>
<feature type="chain" id="PRO_5009326895" description="Ionotropic glutamate receptor C-terminal domain-containing protein" evidence="9">
    <location>
        <begin position="23"/>
        <end position="613"/>
    </location>
</feature>
<dbReference type="InterPro" id="IPR052192">
    <property type="entry name" value="Insect_Ionotropic_Sensory_Rcpt"/>
</dbReference>